<keyword evidence="2" id="KW-0732">Signal</keyword>
<feature type="signal peptide" evidence="2">
    <location>
        <begin position="1"/>
        <end position="39"/>
    </location>
</feature>
<feature type="compositionally biased region" description="Gly residues" evidence="1">
    <location>
        <begin position="251"/>
        <end position="267"/>
    </location>
</feature>
<name>A0A7W5P7X8_9ACTN</name>
<feature type="compositionally biased region" description="Low complexity" evidence="1">
    <location>
        <begin position="187"/>
        <end position="200"/>
    </location>
</feature>
<dbReference type="RefSeq" id="WP_183339562.1">
    <property type="nucleotide sequence ID" value="NZ_JACHZG010000001.1"/>
</dbReference>
<accession>A0A7W5P7X8</accession>
<dbReference type="Gene3D" id="2.60.40.10">
    <property type="entry name" value="Immunoglobulins"/>
    <property type="match status" value="2"/>
</dbReference>
<dbReference type="Pfam" id="PF16640">
    <property type="entry name" value="Big_3_5"/>
    <property type="match status" value="1"/>
</dbReference>
<feature type="chain" id="PRO_5031396133" description="Bacterial Ig-like domain-containing protein" evidence="2">
    <location>
        <begin position="40"/>
        <end position="910"/>
    </location>
</feature>
<comment type="caution">
    <text evidence="4">The sequence shown here is derived from an EMBL/GenBank/DDBJ whole genome shotgun (WGS) entry which is preliminary data.</text>
</comment>
<proteinExistence type="predicted"/>
<dbReference type="EMBL" id="JACHZG010000001">
    <property type="protein sequence ID" value="MBB3327983.1"/>
    <property type="molecule type" value="Genomic_DNA"/>
</dbReference>
<dbReference type="Proteomes" id="UP000565572">
    <property type="component" value="Unassembled WGS sequence"/>
</dbReference>
<evidence type="ECO:0000259" key="3">
    <source>
        <dbReference type="Pfam" id="PF16640"/>
    </source>
</evidence>
<keyword evidence="5" id="KW-1185">Reference proteome</keyword>
<protein>
    <recommendedName>
        <fullName evidence="3">Bacterial Ig-like domain-containing protein</fullName>
    </recommendedName>
</protein>
<organism evidence="4 5">
    <name type="scientific">Microlunatus antarcticus</name>
    <dbReference type="NCBI Taxonomy" id="53388"/>
    <lineage>
        <taxon>Bacteria</taxon>
        <taxon>Bacillati</taxon>
        <taxon>Actinomycetota</taxon>
        <taxon>Actinomycetes</taxon>
        <taxon>Propionibacteriales</taxon>
        <taxon>Propionibacteriaceae</taxon>
        <taxon>Microlunatus</taxon>
    </lineage>
</organism>
<evidence type="ECO:0000313" key="4">
    <source>
        <dbReference type="EMBL" id="MBB3327983.1"/>
    </source>
</evidence>
<reference evidence="4 5" key="1">
    <citation type="submission" date="2020-08" db="EMBL/GenBank/DDBJ databases">
        <title>Sequencing the genomes of 1000 actinobacteria strains.</title>
        <authorList>
            <person name="Klenk H.-P."/>
        </authorList>
    </citation>
    <scope>NUCLEOTIDE SEQUENCE [LARGE SCALE GENOMIC DNA]</scope>
    <source>
        <strain evidence="4 5">DSM 11053</strain>
    </source>
</reference>
<evidence type="ECO:0000313" key="5">
    <source>
        <dbReference type="Proteomes" id="UP000565572"/>
    </source>
</evidence>
<sequence length="910" mass="89056">MSPKPPRLRRRLGHGGISLLVLATSSSLLWSASSGTASAEPIGPQPVCADGTCTVTFAATGALQTWTVPSGVTSLTADVSGAAGGSSATPAVAGLGGRTTGTFSVEPGDELEVVVGAGGTTSTDSPDGASGTYGGGGAGGYNYWGDGGGASGGGASYVFDAELLLAAGGGGGASDGRAGGSGGGAGSAADAGADGSSSTGGQPGTLDANGTGGNPFGQSGSGDADEATGLPTGGRGGFADSLFGPSSSEPGAGGGGGFHAGGGGGGTIDDFPGTDVGSGGGGGAGFAAASVTDVVGAAGVQSGDGAITLSYANLPAYTVSFTSSFDGAVVGGKSRNVSADASGPGVVTFSVDPTTTNSACSVDRVAVSFDHVGTCVIAGDLPGDETHAPGHNVVSFKIGQGNQTITFPPLPTSGTIGDVIPLEATGSTTSGSPVVYSLGAGSADGVCTVDNAAKTVTLTAAGRCVVLAAQAGTVDYKAAIPVNQEVAVNLIRTTSALTFDQETPVYGQPVTATVTVTGTTAGFVQLSVDGKPFGDRVSVLEGTASIDLPTDLGAGGHPVKAVFTPLDETYAESSVEQSLPVAQAKTSTDLTVRANQASVVVAAVAPGAGTPEGTVVFSFGDTVSDPVTLVRGKAAYDGTIPADTFVSVVYSGDDDFAGSSTSTLRKSPTIKATVSSDAVKSPTGWYRASVTVSFDCVEGSAPLTDDCPDPVTLSADAASQGVSKTIIAEDGGVATASVTGINIDTTKPVVDALGVEDGDRFFSSAPEAGCRATDALSGVSACAAQRKVDGKAVTYSVIAVDQAGNTTTRTVRASTYVRGIVDAPYVDGAYTVKAGQAVTLVAKSSKRPQVYKPVEAPKTPSKSGDKFKATENDDEWALGYTIPTSLKPGKTYNLGIKTTSKYTIKLKVIS</sequence>
<feature type="compositionally biased region" description="Gly residues" evidence="1">
    <location>
        <begin position="171"/>
        <end position="186"/>
    </location>
</feature>
<dbReference type="AlphaFoldDB" id="A0A7W5P7X8"/>
<dbReference type="InterPro" id="IPR032109">
    <property type="entry name" value="Big_3_5"/>
</dbReference>
<evidence type="ECO:0000256" key="2">
    <source>
        <dbReference type="SAM" id="SignalP"/>
    </source>
</evidence>
<feature type="domain" description="Bacterial Ig-like" evidence="3">
    <location>
        <begin position="498"/>
        <end position="579"/>
    </location>
</feature>
<dbReference type="InterPro" id="IPR013783">
    <property type="entry name" value="Ig-like_fold"/>
</dbReference>
<gene>
    <name evidence="4" type="ORF">FHX39_002927</name>
</gene>
<dbReference type="GO" id="GO:0005975">
    <property type="term" value="P:carbohydrate metabolic process"/>
    <property type="evidence" value="ECO:0007669"/>
    <property type="project" value="UniProtKB-ARBA"/>
</dbReference>
<evidence type="ECO:0000256" key="1">
    <source>
        <dbReference type="SAM" id="MobiDB-lite"/>
    </source>
</evidence>
<feature type="region of interest" description="Disordered" evidence="1">
    <location>
        <begin position="171"/>
        <end position="276"/>
    </location>
</feature>